<dbReference type="Pfam" id="PF13041">
    <property type="entry name" value="PPR_2"/>
    <property type="match status" value="2"/>
</dbReference>
<gene>
    <name evidence="4" type="ORF">PVAP13_9KG341500</name>
</gene>
<proteinExistence type="predicted"/>
<dbReference type="GO" id="GO:0003723">
    <property type="term" value="F:RNA binding"/>
    <property type="evidence" value="ECO:0007669"/>
    <property type="project" value="InterPro"/>
</dbReference>
<evidence type="ECO:0000256" key="3">
    <source>
        <dbReference type="PROSITE-ProRule" id="PRU00708"/>
    </source>
</evidence>
<keyword evidence="1" id="KW-0677">Repeat</keyword>
<comment type="caution">
    <text evidence="4">The sequence shown here is derived from an EMBL/GenBank/DDBJ whole genome shotgun (WGS) entry which is preliminary data.</text>
</comment>
<feature type="repeat" description="PPR" evidence="3">
    <location>
        <begin position="258"/>
        <end position="288"/>
    </location>
</feature>
<dbReference type="PANTHER" id="PTHR47926:SF465">
    <property type="entry name" value="PENTATRICOPEPTIDE REPEAT (PPR-LIKE) SUPERFAMILY PROTEIN"/>
    <property type="match status" value="1"/>
</dbReference>
<evidence type="ECO:0000256" key="1">
    <source>
        <dbReference type="ARBA" id="ARBA00022737"/>
    </source>
</evidence>
<evidence type="ECO:0000313" key="5">
    <source>
        <dbReference type="Proteomes" id="UP000823388"/>
    </source>
</evidence>
<dbReference type="GO" id="GO:0009451">
    <property type="term" value="P:RNA modification"/>
    <property type="evidence" value="ECO:0007669"/>
    <property type="project" value="InterPro"/>
</dbReference>
<keyword evidence="2" id="KW-0809">Transit peptide</keyword>
<protein>
    <recommendedName>
        <fullName evidence="6">Pentatricopeptide repeat-containing protein</fullName>
    </recommendedName>
</protein>
<dbReference type="AlphaFoldDB" id="A0A8T0NLU6"/>
<dbReference type="OrthoDB" id="185373at2759"/>
<sequence>MPAPGRPPPPASPRQYSGLLGALHHCISGGNAPAAVSLLPTLARAGLRAPFPLLSSLAGLLLLRPAAPSFPSLAGRLLLYVRLAGLKRLVPCSTQLADRLLSLHFLLGRPADARRLFAKMPRPSLHSYNAMLAGYARLGLAAPAAEVFANMPHRELVSYNAVMLALGRGCEARAAVELYSNLRNTYPSLGYSHRTFIALLGACAELMDSELATQFHGHLAVLGFLSDVSIASSLLDVYSKCGCTDDARNLFDERPTKDLRMWTTIVCACAEDGQLATARELFNQMPEKNVFSWNALVKGYVCHGKPVEALNMFQHLMREGLQPDQFTFASCLSACAAMPMHSLKLGQQIHGMLLRSGFDRSVMIISSLIDMYSKCGYLDGAIQVLGGLTGRERKSAMLWNGMLSALCHHGHAQDAIGFFVQMIHERLKPDANTFFLVLTACCHCSLVEEGMKFFDLMNERYRIVPGQDHCLCMVDLVSHASPDDKVVEWIKSSPFSFNERFWEILVRSCTIHGNRELLNKVEKQLGKLDHPE</sequence>
<feature type="repeat" description="PPR" evidence="3">
    <location>
        <begin position="289"/>
        <end position="323"/>
    </location>
</feature>
<feature type="repeat" description="PPR" evidence="3">
    <location>
        <begin position="124"/>
        <end position="158"/>
    </location>
</feature>
<keyword evidence="5" id="KW-1185">Reference proteome</keyword>
<dbReference type="InterPro" id="IPR011990">
    <property type="entry name" value="TPR-like_helical_dom_sf"/>
</dbReference>
<evidence type="ECO:0000256" key="2">
    <source>
        <dbReference type="ARBA" id="ARBA00022946"/>
    </source>
</evidence>
<evidence type="ECO:0000313" key="4">
    <source>
        <dbReference type="EMBL" id="KAG2550427.1"/>
    </source>
</evidence>
<feature type="repeat" description="PPR" evidence="3">
    <location>
        <begin position="395"/>
        <end position="429"/>
    </location>
</feature>
<evidence type="ECO:0008006" key="6">
    <source>
        <dbReference type="Google" id="ProtNLM"/>
    </source>
</evidence>
<dbReference type="InterPro" id="IPR002885">
    <property type="entry name" value="PPR_rpt"/>
</dbReference>
<organism evidence="4 5">
    <name type="scientific">Panicum virgatum</name>
    <name type="common">Blackwell switchgrass</name>
    <dbReference type="NCBI Taxonomy" id="38727"/>
    <lineage>
        <taxon>Eukaryota</taxon>
        <taxon>Viridiplantae</taxon>
        <taxon>Streptophyta</taxon>
        <taxon>Embryophyta</taxon>
        <taxon>Tracheophyta</taxon>
        <taxon>Spermatophyta</taxon>
        <taxon>Magnoliopsida</taxon>
        <taxon>Liliopsida</taxon>
        <taxon>Poales</taxon>
        <taxon>Poaceae</taxon>
        <taxon>PACMAD clade</taxon>
        <taxon>Panicoideae</taxon>
        <taxon>Panicodae</taxon>
        <taxon>Paniceae</taxon>
        <taxon>Panicinae</taxon>
        <taxon>Panicum</taxon>
        <taxon>Panicum sect. Hiantes</taxon>
    </lineage>
</organism>
<dbReference type="Pfam" id="PF01535">
    <property type="entry name" value="PPR"/>
    <property type="match status" value="3"/>
</dbReference>
<dbReference type="PROSITE" id="PS51375">
    <property type="entry name" value="PPR"/>
    <property type="match status" value="4"/>
</dbReference>
<dbReference type="NCBIfam" id="TIGR00756">
    <property type="entry name" value="PPR"/>
    <property type="match status" value="3"/>
</dbReference>
<dbReference type="InterPro" id="IPR046960">
    <property type="entry name" value="PPR_At4g14850-like_plant"/>
</dbReference>
<dbReference type="Proteomes" id="UP000823388">
    <property type="component" value="Chromosome 9K"/>
</dbReference>
<name>A0A8T0NLU6_PANVG</name>
<dbReference type="GO" id="GO:0099402">
    <property type="term" value="P:plant organ development"/>
    <property type="evidence" value="ECO:0007669"/>
    <property type="project" value="UniProtKB-ARBA"/>
</dbReference>
<accession>A0A8T0NLU6</accession>
<dbReference type="FunFam" id="1.25.40.10:FF:000158">
    <property type="entry name" value="pentatricopeptide repeat-containing protein At2g33680"/>
    <property type="match status" value="1"/>
</dbReference>
<dbReference type="Gene3D" id="1.25.40.10">
    <property type="entry name" value="Tetratricopeptide repeat domain"/>
    <property type="match status" value="4"/>
</dbReference>
<reference evidence="4" key="1">
    <citation type="submission" date="2020-05" db="EMBL/GenBank/DDBJ databases">
        <title>WGS assembly of Panicum virgatum.</title>
        <authorList>
            <person name="Lovell J.T."/>
            <person name="Jenkins J."/>
            <person name="Shu S."/>
            <person name="Juenger T.E."/>
            <person name="Schmutz J."/>
        </authorList>
    </citation>
    <scope>NUCLEOTIDE SEQUENCE</scope>
    <source>
        <strain evidence="4">AP13</strain>
    </source>
</reference>
<dbReference type="EMBL" id="CM029053">
    <property type="protein sequence ID" value="KAG2550427.1"/>
    <property type="molecule type" value="Genomic_DNA"/>
</dbReference>
<dbReference type="PANTHER" id="PTHR47926">
    <property type="entry name" value="PENTATRICOPEPTIDE REPEAT-CONTAINING PROTEIN"/>
    <property type="match status" value="1"/>
</dbReference>